<dbReference type="AlphaFoldDB" id="A0A3P7I1X8"/>
<proteinExistence type="predicted"/>
<keyword evidence="3" id="KW-1185">Reference proteome</keyword>
<feature type="compositionally biased region" description="Polar residues" evidence="1">
    <location>
        <begin position="211"/>
        <end position="244"/>
    </location>
</feature>
<feature type="compositionally biased region" description="Pro residues" evidence="1">
    <location>
        <begin position="26"/>
        <end position="36"/>
    </location>
</feature>
<evidence type="ECO:0000313" key="2">
    <source>
        <dbReference type="EMBL" id="VDM66640.1"/>
    </source>
</evidence>
<feature type="compositionally biased region" description="Low complexity" evidence="1">
    <location>
        <begin position="195"/>
        <end position="210"/>
    </location>
</feature>
<evidence type="ECO:0000313" key="3">
    <source>
        <dbReference type="Proteomes" id="UP000270094"/>
    </source>
</evidence>
<gene>
    <name evidence="2" type="ORF">SVUK_LOCUS1638</name>
</gene>
<name>A0A3P7I1X8_STRVU</name>
<organism evidence="2 3">
    <name type="scientific">Strongylus vulgaris</name>
    <name type="common">Blood worm</name>
    <dbReference type="NCBI Taxonomy" id="40348"/>
    <lineage>
        <taxon>Eukaryota</taxon>
        <taxon>Metazoa</taxon>
        <taxon>Ecdysozoa</taxon>
        <taxon>Nematoda</taxon>
        <taxon>Chromadorea</taxon>
        <taxon>Rhabditida</taxon>
        <taxon>Rhabditina</taxon>
        <taxon>Rhabditomorpha</taxon>
        <taxon>Strongyloidea</taxon>
        <taxon>Strongylidae</taxon>
        <taxon>Strongylus</taxon>
    </lineage>
</organism>
<feature type="compositionally biased region" description="Polar residues" evidence="1">
    <location>
        <begin position="42"/>
        <end position="59"/>
    </location>
</feature>
<evidence type="ECO:0000256" key="1">
    <source>
        <dbReference type="SAM" id="MobiDB-lite"/>
    </source>
</evidence>
<feature type="compositionally biased region" description="Polar residues" evidence="1">
    <location>
        <begin position="146"/>
        <end position="160"/>
    </location>
</feature>
<accession>A0A3P7I1X8</accession>
<dbReference type="EMBL" id="UYYB01003362">
    <property type="protein sequence ID" value="VDM66640.1"/>
    <property type="molecule type" value="Genomic_DNA"/>
</dbReference>
<feature type="compositionally biased region" description="Polar residues" evidence="1">
    <location>
        <begin position="15"/>
        <end position="25"/>
    </location>
</feature>
<dbReference type="Proteomes" id="UP000270094">
    <property type="component" value="Unassembled WGS sequence"/>
</dbReference>
<feature type="region of interest" description="Disordered" evidence="1">
    <location>
        <begin position="15"/>
        <end position="250"/>
    </location>
</feature>
<sequence length="300" mass="32274">MGKCAFDHHAAQLTMSLVSKESSTQLPPPPPPPTPSPLNAKCPSTQPESNLTAGSTPSDANARKHPLATVRPFSKRSRQDGLLEENPPPPRSPRRTLSRSPGPRTPRCSVQDNEVESTTPMCGNHASSSGGRTPGYGCHTAVGFPTPTSSSQTAYGSTTPHFAAQTPRYCGNSPDYGSGAPSLYRARTPHQGSRTPAYGGTTSSAGTTPYQSSQPRYYGSQTPAYRSPGPRTSNYVPTSPSYSGDNRDREVLSAGRGSSARQCHSYDIQQTQVSFFRVFFSLLTQRNRSICLLILLRLIR</sequence>
<feature type="compositionally biased region" description="Polar residues" evidence="1">
    <location>
        <begin position="108"/>
        <end position="131"/>
    </location>
</feature>
<dbReference type="OrthoDB" id="10670284at2759"/>
<protein>
    <submittedName>
        <fullName evidence="2">Uncharacterized protein</fullName>
    </submittedName>
</protein>
<feature type="compositionally biased region" description="Low complexity" evidence="1">
    <location>
        <begin position="98"/>
        <end position="107"/>
    </location>
</feature>
<reference evidence="2 3" key="1">
    <citation type="submission" date="2018-11" db="EMBL/GenBank/DDBJ databases">
        <authorList>
            <consortium name="Pathogen Informatics"/>
        </authorList>
    </citation>
    <scope>NUCLEOTIDE SEQUENCE [LARGE SCALE GENOMIC DNA]</scope>
</reference>